<reference evidence="2" key="1">
    <citation type="journal article" date="2013" name="Nat. Genet.">
        <title>The Capsella rubella genome and the genomic consequences of rapid mating system evolution.</title>
        <authorList>
            <person name="Slotte T."/>
            <person name="Hazzouri K.M."/>
            <person name="Agren J.A."/>
            <person name="Koenig D."/>
            <person name="Maumus F."/>
            <person name="Guo Y.L."/>
            <person name="Steige K."/>
            <person name="Platts A.E."/>
            <person name="Escobar J.S."/>
            <person name="Newman L.K."/>
            <person name="Wang W."/>
            <person name="Mandakova T."/>
            <person name="Vello E."/>
            <person name="Smith L.M."/>
            <person name="Henz S.R."/>
            <person name="Steffen J."/>
            <person name="Takuno S."/>
            <person name="Brandvain Y."/>
            <person name="Coop G."/>
            <person name="Andolfatto P."/>
            <person name="Hu T.T."/>
            <person name="Blanchette M."/>
            <person name="Clark R.M."/>
            <person name="Quesneville H."/>
            <person name="Nordborg M."/>
            <person name="Gaut B.S."/>
            <person name="Lysak M.A."/>
            <person name="Jenkins J."/>
            <person name="Grimwood J."/>
            <person name="Chapman J."/>
            <person name="Prochnik S."/>
            <person name="Shu S."/>
            <person name="Rokhsar D."/>
            <person name="Schmutz J."/>
            <person name="Weigel D."/>
            <person name="Wright S.I."/>
        </authorList>
    </citation>
    <scope>NUCLEOTIDE SEQUENCE [LARGE SCALE GENOMIC DNA]</scope>
    <source>
        <strain evidence="2">cv. Monte Gargano</strain>
    </source>
</reference>
<feature type="non-terminal residue" evidence="1">
    <location>
        <position position="1"/>
    </location>
</feature>
<keyword evidence="2" id="KW-1185">Reference proteome</keyword>
<protein>
    <submittedName>
        <fullName evidence="1">Uncharacterized protein</fullName>
    </submittedName>
</protein>
<dbReference type="Proteomes" id="UP000029121">
    <property type="component" value="Unassembled WGS sequence"/>
</dbReference>
<sequence>YVSSVEHSFKSLYALFARAVYDHQLVKDFAKALFQGRIRYGLKRFFNHCKLLKVEHLLGKLTEPLLFEALI</sequence>
<evidence type="ECO:0000313" key="1">
    <source>
        <dbReference type="EMBL" id="EOA34708.1"/>
    </source>
</evidence>
<gene>
    <name evidence="1" type="ORF">CARUB_v10022277mg</name>
</gene>
<name>R0IDD6_9BRAS</name>
<dbReference type="AlphaFoldDB" id="R0IDD6"/>
<proteinExistence type="predicted"/>
<organism evidence="1 2">
    <name type="scientific">Capsella rubella</name>
    <dbReference type="NCBI Taxonomy" id="81985"/>
    <lineage>
        <taxon>Eukaryota</taxon>
        <taxon>Viridiplantae</taxon>
        <taxon>Streptophyta</taxon>
        <taxon>Embryophyta</taxon>
        <taxon>Tracheophyta</taxon>
        <taxon>Spermatophyta</taxon>
        <taxon>Magnoliopsida</taxon>
        <taxon>eudicotyledons</taxon>
        <taxon>Gunneridae</taxon>
        <taxon>Pentapetalae</taxon>
        <taxon>rosids</taxon>
        <taxon>malvids</taxon>
        <taxon>Brassicales</taxon>
        <taxon>Brassicaceae</taxon>
        <taxon>Camelineae</taxon>
        <taxon>Capsella</taxon>
    </lineage>
</organism>
<accession>R0IDD6</accession>
<evidence type="ECO:0000313" key="2">
    <source>
        <dbReference type="Proteomes" id="UP000029121"/>
    </source>
</evidence>
<dbReference type="EMBL" id="KB870806">
    <property type="protein sequence ID" value="EOA34708.1"/>
    <property type="molecule type" value="Genomic_DNA"/>
</dbReference>